<accession>A0A8H6IA74</accession>
<gene>
    <name evidence="1" type="ORF">DFP72DRAFT_1094466</name>
</gene>
<evidence type="ECO:0000313" key="1">
    <source>
        <dbReference type="EMBL" id="KAF6760617.1"/>
    </source>
</evidence>
<proteinExistence type="predicted"/>
<dbReference type="Proteomes" id="UP000521943">
    <property type="component" value="Unassembled WGS sequence"/>
</dbReference>
<dbReference type="OrthoDB" id="3268827at2759"/>
<protein>
    <submittedName>
        <fullName evidence="1">Uncharacterized protein</fullName>
    </submittedName>
</protein>
<sequence>MHDPVVDDTWVDTHAESYGQTVQSFAITDNWEDGEEAKVMDVPAPPPLPAEVHPQQGIFLLYIVTAWLHLQFHLPFRACNALLNVMFLIIRSFGVVIAQPEPLITLNRVLTSTSSSSSSSSIPMSRSISLRMFDMCARRVLSHVAM</sequence>
<evidence type="ECO:0000313" key="2">
    <source>
        <dbReference type="Proteomes" id="UP000521943"/>
    </source>
</evidence>
<name>A0A8H6IA74_9AGAR</name>
<keyword evidence="2" id="KW-1185">Reference proteome</keyword>
<dbReference type="EMBL" id="JACGCI010000012">
    <property type="protein sequence ID" value="KAF6760617.1"/>
    <property type="molecule type" value="Genomic_DNA"/>
</dbReference>
<organism evidence="1 2">
    <name type="scientific">Ephemerocybe angulata</name>
    <dbReference type="NCBI Taxonomy" id="980116"/>
    <lineage>
        <taxon>Eukaryota</taxon>
        <taxon>Fungi</taxon>
        <taxon>Dikarya</taxon>
        <taxon>Basidiomycota</taxon>
        <taxon>Agaricomycotina</taxon>
        <taxon>Agaricomycetes</taxon>
        <taxon>Agaricomycetidae</taxon>
        <taxon>Agaricales</taxon>
        <taxon>Agaricineae</taxon>
        <taxon>Psathyrellaceae</taxon>
        <taxon>Ephemerocybe</taxon>
    </lineage>
</organism>
<reference evidence="1 2" key="1">
    <citation type="submission" date="2020-07" db="EMBL/GenBank/DDBJ databases">
        <title>Comparative genomics of pyrophilous fungi reveals a link between fire events and developmental genes.</title>
        <authorList>
            <consortium name="DOE Joint Genome Institute"/>
            <person name="Steindorff A.S."/>
            <person name="Carver A."/>
            <person name="Calhoun S."/>
            <person name="Stillman K."/>
            <person name="Liu H."/>
            <person name="Lipzen A."/>
            <person name="Pangilinan J."/>
            <person name="Labutti K."/>
            <person name="Bruns T.D."/>
            <person name="Grigoriev I.V."/>
        </authorList>
    </citation>
    <scope>NUCLEOTIDE SEQUENCE [LARGE SCALE GENOMIC DNA]</scope>
    <source>
        <strain evidence="1 2">CBS 144469</strain>
    </source>
</reference>
<comment type="caution">
    <text evidence="1">The sequence shown here is derived from an EMBL/GenBank/DDBJ whole genome shotgun (WGS) entry which is preliminary data.</text>
</comment>
<dbReference type="AlphaFoldDB" id="A0A8H6IA74"/>